<comment type="caution">
    <text evidence="2">The sequence shown here is derived from an EMBL/GenBank/DDBJ whole genome shotgun (WGS) entry which is preliminary data.</text>
</comment>
<organism evidence="2">
    <name type="scientific">Citrobacter freundii</name>
    <dbReference type="NCBI Taxonomy" id="546"/>
    <lineage>
        <taxon>Bacteria</taxon>
        <taxon>Pseudomonadati</taxon>
        <taxon>Pseudomonadota</taxon>
        <taxon>Gammaproteobacteria</taxon>
        <taxon>Enterobacterales</taxon>
        <taxon>Enterobacteriaceae</taxon>
        <taxon>Citrobacter</taxon>
        <taxon>Citrobacter freundii complex</taxon>
    </lineage>
</organism>
<gene>
    <name evidence="2" type="ORF">PQQ21_001616</name>
</gene>
<accession>A0AAI9HFH7</accession>
<sequence length="133" mass="14757">MMALITLFGLFKAHWRWWLTIVALVIFSWLWNENTRISASLNTLQDANDSNRAVMDNVLKTVAITNMILGANQHAKNQIALESQRTQEDIKVAVAGDDCSRRPVPAAAADRLRQYADGVRTSAAATSSVQSDR</sequence>
<protein>
    <submittedName>
        <fullName evidence="2">DUF2570 domain-containing protein</fullName>
    </submittedName>
</protein>
<proteinExistence type="predicted"/>
<evidence type="ECO:0000256" key="1">
    <source>
        <dbReference type="SAM" id="Phobius"/>
    </source>
</evidence>
<name>A0AAI9HFH7_CITFR</name>
<dbReference type="AlphaFoldDB" id="A0AAI9HFH7"/>
<keyword evidence="1" id="KW-0812">Transmembrane</keyword>
<dbReference type="RefSeq" id="WP_161959419.1">
    <property type="nucleotide sequence ID" value="NZ_CP103365.1"/>
</dbReference>
<evidence type="ECO:0000313" key="2">
    <source>
        <dbReference type="EMBL" id="EMN4144391.1"/>
    </source>
</evidence>
<dbReference type="EMBL" id="ABKLER030000006">
    <property type="protein sequence ID" value="EMN4144391.1"/>
    <property type="molecule type" value="Genomic_DNA"/>
</dbReference>
<reference evidence="2" key="1">
    <citation type="submission" date="2024-02" db="EMBL/GenBank/DDBJ databases">
        <authorList>
            <consortium name="Clinical and Environmental Microbiology Branch: Whole genome sequencing antimicrobial resistance pathogens in the healthcare setting"/>
        </authorList>
    </citation>
    <scope>NUCLEOTIDE SEQUENCE</scope>
    <source>
        <strain evidence="2">2023GN-00102</strain>
    </source>
</reference>
<feature type="transmembrane region" description="Helical" evidence="1">
    <location>
        <begin position="15"/>
        <end position="32"/>
    </location>
</feature>
<keyword evidence="1" id="KW-0472">Membrane</keyword>
<keyword evidence="1" id="KW-1133">Transmembrane helix</keyword>